<proteinExistence type="predicted"/>
<reference evidence="1 2" key="1">
    <citation type="submission" date="2018-01" db="EMBL/GenBank/DDBJ databases">
        <title>Whole genome analyses suggest that Burkholderia sensu lato contains two further novel genera in the rhizoxinica-symbiotica group Mycetohabitans gen. nov., and Trinickia gen. nov.: implications for the evolution of diazotrophy and nodulation in the Burkholderiaceae.</title>
        <authorList>
            <person name="Estrada-de los Santos P."/>
            <person name="Palmer M."/>
            <person name="Chavez-Ramirez B."/>
            <person name="Beukes C."/>
            <person name="Steenkamp E.T."/>
            <person name="Hirsch A.M."/>
            <person name="Manyaka P."/>
            <person name="Maluk M."/>
            <person name="Lafos M."/>
            <person name="Crook M."/>
            <person name="Gross E."/>
            <person name="Simon M.F."/>
            <person name="Bueno dos Reis Junior F."/>
            <person name="Poole P.S."/>
            <person name="Venter S.N."/>
            <person name="James E.K."/>
        </authorList>
    </citation>
    <scope>NUCLEOTIDE SEQUENCE [LARGE SCALE GENOMIC DNA]</scope>
    <source>
        <strain evidence="1 2">JPY 581</strain>
    </source>
</reference>
<keyword evidence="2" id="KW-1185">Reference proteome</keyword>
<dbReference type="Pfam" id="PF11351">
    <property type="entry name" value="GTA_holin_3TM"/>
    <property type="match status" value="1"/>
</dbReference>
<dbReference type="AlphaFoldDB" id="A0A2N7X9N5"/>
<dbReference type="Proteomes" id="UP000235777">
    <property type="component" value="Unassembled WGS sequence"/>
</dbReference>
<evidence type="ECO:0000313" key="1">
    <source>
        <dbReference type="EMBL" id="PMS38463.1"/>
    </source>
</evidence>
<name>A0A2N7X9N5_9BURK</name>
<protein>
    <recommendedName>
        <fullName evidence="3">Holin of 3TMs, for gene-transfer release</fullName>
    </recommendedName>
</protein>
<sequence length="144" mass="15765">MGVVDSLLVPGSGVFGLLDDLVKRIWKDPAQQDAVRLQLLDMQQKGELAEFDGQLKVQLAQLQIDDDEAKNPRIFIAGARAFIEWVCGTGLAYQIVARPFLMWASAGWWHVPAPPTLDMGTLITLLGMLLGSGTLHLANKVLTK</sequence>
<evidence type="ECO:0000313" key="2">
    <source>
        <dbReference type="Proteomes" id="UP000235777"/>
    </source>
</evidence>
<accession>A0A2N7X9N5</accession>
<dbReference type="InterPro" id="IPR021497">
    <property type="entry name" value="GTA_holin_3TM"/>
</dbReference>
<evidence type="ECO:0008006" key="3">
    <source>
        <dbReference type="Google" id="ProtNLM"/>
    </source>
</evidence>
<dbReference type="EMBL" id="PNYC01000001">
    <property type="protein sequence ID" value="PMS38463.1"/>
    <property type="molecule type" value="Genomic_DNA"/>
</dbReference>
<dbReference type="RefSeq" id="WP_102606711.1">
    <property type="nucleotide sequence ID" value="NZ_PNYC01000001.1"/>
</dbReference>
<organism evidence="1 2">
    <name type="scientific">Trinickia symbiotica</name>
    <dbReference type="NCBI Taxonomy" id="863227"/>
    <lineage>
        <taxon>Bacteria</taxon>
        <taxon>Pseudomonadati</taxon>
        <taxon>Pseudomonadota</taxon>
        <taxon>Betaproteobacteria</taxon>
        <taxon>Burkholderiales</taxon>
        <taxon>Burkholderiaceae</taxon>
        <taxon>Trinickia</taxon>
    </lineage>
</organism>
<comment type="caution">
    <text evidence="1">The sequence shown here is derived from an EMBL/GenBank/DDBJ whole genome shotgun (WGS) entry which is preliminary data.</text>
</comment>
<gene>
    <name evidence="1" type="ORF">C0Z20_00835</name>
</gene>